<organism evidence="2 3">
    <name type="scientific">Candidatus Kuenenbacteria bacterium CG23_combo_of_CG06-09_8_20_14_all_39_39</name>
    <dbReference type="NCBI Taxonomy" id="1974623"/>
    <lineage>
        <taxon>Bacteria</taxon>
        <taxon>Candidatus Kueneniibacteriota</taxon>
    </lineage>
</organism>
<evidence type="ECO:0000313" key="2">
    <source>
        <dbReference type="EMBL" id="PIP29123.1"/>
    </source>
</evidence>
<feature type="domain" description="Conserved hypothetical protein CHP02391" evidence="1">
    <location>
        <begin position="118"/>
        <end position="203"/>
    </location>
</feature>
<evidence type="ECO:0000313" key="3">
    <source>
        <dbReference type="Proteomes" id="UP000231235"/>
    </source>
</evidence>
<dbReference type="AlphaFoldDB" id="A0A2G9Z7J0"/>
<sequence length="211" mass="23534">MARPRILDQKIMLKIAKKLGKKNIVAINGIVSNKASKLGISAEAALILLAKEHGIGTSTYQRNLDVTKQAEVRDALPSIFAPVRATNHASKIKNRNETKPTISKKASLKLAIEYLIEDQELRSRCQDILMAFANFDRPINQATLILEDRIRKKALPTKKIVGENLVNHAFNEEISKTVLRVASNDPDDQRGFTQMLRGIFAAFAIKHITIL</sequence>
<name>A0A2G9Z7J0_9BACT</name>
<dbReference type="InterPro" id="IPR012654">
    <property type="entry name" value="CHP02391"/>
</dbReference>
<dbReference type="EMBL" id="PCRX01000015">
    <property type="protein sequence ID" value="PIP29123.1"/>
    <property type="molecule type" value="Genomic_DNA"/>
</dbReference>
<dbReference type="Pfam" id="PF09509">
    <property type="entry name" value="Hypoth_Ymh"/>
    <property type="match status" value="1"/>
</dbReference>
<gene>
    <name evidence="2" type="ORF">COX28_00850</name>
</gene>
<evidence type="ECO:0000259" key="1">
    <source>
        <dbReference type="Pfam" id="PF09509"/>
    </source>
</evidence>
<accession>A0A2G9Z7J0</accession>
<protein>
    <recommendedName>
        <fullName evidence="1">Conserved hypothetical protein CHP02391 domain-containing protein</fullName>
    </recommendedName>
</protein>
<dbReference type="Proteomes" id="UP000231235">
    <property type="component" value="Unassembled WGS sequence"/>
</dbReference>
<proteinExistence type="predicted"/>
<comment type="caution">
    <text evidence="2">The sequence shown here is derived from an EMBL/GenBank/DDBJ whole genome shotgun (WGS) entry which is preliminary data.</text>
</comment>
<reference evidence="2 3" key="1">
    <citation type="submission" date="2017-09" db="EMBL/GenBank/DDBJ databases">
        <title>Depth-based differentiation of microbial function through sediment-hosted aquifers and enrichment of novel symbionts in the deep terrestrial subsurface.</title>
        <authorList>
            <person name="Probst A.J."/>
            <person name="Ladd B."/>
            <person name="Jarett J.K."/>
            <person name="Geller-Mcgrath D.E."/>
            <person name="Sieber C.M."/>
            <person name="Emerson J.B."/>
            <person name="Anantharaman K."/>
            <person name="Thomas B.C."/>
            <person name="Malmstrom R."/>
            <person name="Stieglmeier M."/>
            <person name="Klingl A."/>
            <person name="Woyke T."/>
            <person name="Ryan C.M."/>
            <person name="Banfield J.F."/>
        </authorList>
    </citation>
    <scope>NUCLEOTIDE SEQUENCE [LARGE SCALE GENOMIC DNA]</scope>
    <source>
        <strain evidence="2">CG23_combo_of_CG06-09_8_20_14_all_39_39</strain>
    </source>
</reference>